<name>A0A3D9IRF8_9BACL</name>
<sequence>MSQQQFNQGDLIINGVSTAGGGEYGRVKIDGVGTVEGDIVCIDFDCDGMTKIRGALAAKTMDADGMFRVEGDLSAERSVIDGYMKVKGSLKGDSFSINGQLRVGGNCEIESFRAEGAFEVSGLLNVGTMDVLLHGRGKAWEIGGETIRVKRKSSGPLNKLLSWVMPRFATELHVESIEGDEIDLEYTHAEVVRGNRVRIGRGCSIGLVEYRTELQAHPGAKIGKEAKIGG</sequence>
<protein>
    <recommendedName>
        <fullName evidence="3">Cytoskeletal protein CcmA (Bactofilin family)</fullName>
    </recommendedName>
</protein>
<dbReference type="AlphaFoldDB" id="A0A3D9IRF8"/>
<dbReference type="EMBL" id="QRDZ01000023">
    <property type="protein sequence ID" value="RED64353.1"/>
    <property type="molecule type" value="Genomic_DNA"/>
</dbReference>
<evidence type="ECO:0000313" key="2">
    <source>
        <dbReference type="Proteomes" id="UP000256977"/>
    </source>
</evidence>
<proteinExistence type="predicted"/>
<dbReference type="OrthoDB" id="1730007at2"/>
<accession>A0A3D9IRF8</accession>
<gene>
    <name evidence="1" type="ORF">DFP98_12325</name>
</gene>
<dbReference type="Proteomes" id="UP000256977">
    <property type="component" value="Unassembled WGS sequence"/>
</dbReference>
<evidence type="ECO:0000313" key="1">
    <source>
        <dbReference type="EMBL" id="RED64353.1"/>
    </source>
</evidence>
<reference evidence="1 2" key="1">
    <citation type="submission" date="2018-07" db="EMBL/GenBank/DDBJ databases">
        <title>Genomic Encyclopedia of Type Strains, Phase III (KMG-III): the genomes of soil and plant-associated and newly described type strains.</title>
        <authorList>
            <person name="Whitman W."/>
        </authorList>
    </citation>
    <scope>NUCLEOTIDE SEQUENCE [LARGE SCALE GENOMIC DNA]</scope>
    <source>
        <strain evidence="1 2">CECT 7287</strain>
    </source>
</reference>
<keyword evidence="2" id="KW-1185">Reference proteome</keyword>
<dbReference type="RefSeq" id="WP_116063343.1">
    <property type="nucleotide sequence ID" value="NZ_QRDZ01000023.1"/>
</dbReference>
<comment type="caution">
    <text evidence="1">The sequence shown here is derived from an EMBL/GenBank/DDBJ whole genome shotgun (WGS) entry which is preliminary data.</text>
</comment>
<evidence type="ECO:0008006" key="3">
    <source>
        <dbReference type="Google" id="ProtNLM"/>
    </source>
</evidence>
<organism evidence="1 2">
    <name type="scientific">Cohnella phaseoli</name>
    <dbReference type="NCBI Taxonomy" id="456490"/>
    <lineage>
        <taxon>Bacteria</taxon>
        <taxon>Bacillati</taxon>
        <taxon>Bacillota</taxon>
        <taxon>Bacilli</taxon>
        <taxon>Bacillales</taxon>
        <taxon>Paenibacillaceae</taxon>
        <taxon>Cohnella</taxon>
    </lineage>
</organism>